<accession>A0A5J4TTP0</accession>
<dbReference type="Proteomes" id="UP000324800">
    <property type="component" value="Unassembled WGS sequence"/>
</dbReference>
<evidence type="ECO:0000313" key="2">
    <source>
        <dbReference type="Proteomes" id="UP000324800"/>
    </source>
</evidence>
<dbReference type="EMBL" id="SNRW01025729">
    <property type="protein sequence ID" value="KAA6361312.1"/>
    <property type="molecule type" value="Genomic_DNA"/>
</dbReference>
<proteinExistence type="predicted"/>
<sequence length="127" mass="14034">MAGDYQIRTKFLTTALQQLGLVLQEDMFATKKNAKCKIYYSPTQEDTAAGTGGLQAIWSNKVVFLNPPLILMGQVVQKQHIVSNCTAVVIAIIIDSNSVLIPILFYSRLQLESQFISFSFVAEAKCS</sequence>
<reference evidence="1 2" key="1">
    <citation type="submission" date="2019-03" db="EMBL/GenBank/DDBJ databases">
        <title>Single cell metagenomics reveals metabolic interactions within the superorganism composed of flagellate Streblomastix strix and complex community of Bacteroidetes bacteria on its surface.</title>
        <authorList>
            <person name="Treitli S.C."/>
            <person name="Kolisko M."/>
            <person name="Husnik F."/>
            <person name="Keeling P."/>
            <person name="Hampl V."/>
        </authorList>
    </citation>
    <scope>NUCLEOTIDE SEQUENCE [LARGE SCALE GENOMIC DNA]</scope>
    <source>
        <strain evidence="1">ST1C</strain>
    </source>
</reference>
<organism evidence="1 2">
    <name type="scientific">Streblomastix strix</name>
    <dbReference type="NCBI Taxonomy" id="222440"/>
    <lineage>
        <taxon>Eukaryota</taxon>
        <taxon>Metamonada</taxon>
        <taxon>Preaxostyla</taxon>
        <taxon>Oxymonadida</taxon>
        <taxon>Streblomastigidae</taxon>
        <taxon>Streblomastix</taxon>
    </lineage>
</organism>
<evidence type="ECO:0000313" key="1">
    <source>
        <dbReference type="EMBL" id="KAA6361312.1"/>
    </source>
</evidence>
<dbReference type="AlphaFoldDB" id="A0A5J4TTP0"/>
<protein>
    <submittedName>
        <fullName evidence="1">Uncharacterized protein</fullName>
    </submittedName>
</protein>
<gene>
    <name evidence="1" type="ORF">EZS28_043161</name>
</gene>
<comment type="caution">
    <text evidence="1">The sequence shown here is derived from an EMBL/GenBank/DDBJ whole genome shotgun (WGS) entry which is preliminary data.</text>
</comment>
<name>A0A5J4TTP0_9EUKA</name>